<dbReference type="CTD" id="68918490"/>
<dbReference type="AlphaFoldDB" id="B6IM94"/>
<dbReference type="KEGG" id="cbr:CBG_27030"/>
<dbReference type="RefSeq" id="XP_045100581.1">
    <property type="nucleotide sequence ID" value="XM_045237398.1"/>
</dbReference>
<organism evidence="1 2">
    <name type="scientific">Caenorhabditis briggsae</name>
    <dbReference type="NCBI Taxonomy" id="6238"/>
    <lineage>
        <taxon>Eukaryota</taxon>
        <taxon>Metazoa</taxon>
        <taxon>Ecdysozoa</taxon>
        <taxon>Nematoda</taxon>
        <taxon>Chromadorea</taxon>
        <taxon>Rhabditida</taxon>
        <taxon>Rhabditina</taxon>
        <taxon>Rhabditomorpha</taxon>
        <taxon>Rhabditoidea</taxon>
        <taxon>Rhabditidae</taxon>
        <taxon>Peloderinae</taxon>
        <taxon>Caenorhabditis</taxon>
    </lineage>
</organism>
<sequence length="81" mass="9461">MYFSFFSPPSLSSIHPTSDLRRDTTILIHFLLQEQRELRGISILDDGVGGGLRRKLKRVANTVREYTDQRDNDREKERDPV</sequence>
<accession>B6IM94</accession>
<dbReference type="InParanoid" id="B6IM94"/>
<protein>
    <submittedName>
        <fullName evidence="1">Protein CBG27030</fullName>
    </submittedName>
</protein>
<keyword evidence="2" id="KW-1185">Reference proteome</keyword>
<dbReference type="EMBL" id="HE601533">
    <property type="protein sequence ID" value="CAS01024.1"/>
    <property type="molecule type" value="Genomic_DNA"/>
</dbReference>
<reference evidence="1 2" key="2">
    <citation type="journal article" date="2011" name="PLoS Genet.">
        <title>Caenorhabditis briggsae recombinant inbred line genotypes reveal inter-strain incompatibility and the evolution of recombination.</title>
        <authorList>
            <person name="Ross J.A."/>
            <person name="Koboldt D.C."/>
            <person name="Staisch J.E."/>
            <person name="Chamberlin H.M."/>
            <person name="Gupta B.P."/>
            <person name="Miller R.D."/>
            <person name="Baird S.E."/>
            <person name="Haag E.S."/>
        </authorList>
    </citation>
    <scope>NUCLEOTIDE SEQUENCE [LARGE SCALE GENOMIC DNA]</scope>
    <source>
        <strain evidence="1 2">AF16</strain>
    </source>
</reference>
<dbReference type="HOGENOM" id="CLU_2575996_0_0_1"/>
<dbReference type="GeneID" id="68918490"/>
<proteinExistence type="predicted"/>
<name>B6IM94_CAEBR</name>
<evidence type="ECO:0000313" key="2">
    <source>
        <dbReference type="Proteomes" id="UP000008549"/>
    </source>
</evidence>
<evidence type="ECO:0000313" key="1">
    <source>
        <dbReference type="EMBL" id="CAS01024.1"/>
    </source>
</evidence>
<dbReference type="Proteomes" id="UP000008549">
    <property type="component" value="Unassembled WGS sequence"/>
</dbReference>
<reference evidence="1 2" key="1">
    <citation type="journal article" date="2003" name="PLoS Biol.">
        <title>The genome sequence of Caenorhabditis briggsae: a platform for comparative genomics.</title>
        <authorList>
            <person name="Stein L.D."/>
            <person name="Bao Z."/>
            <person name="Blasiar D."/>
            <person name="Blumenthal T."/>
            <person name="Brent M.R."/>
            <person name="Chen N."/>
            <person name="Chinwalla A."/>
            <person name="Clarke L."/>
            <person name="Clee C."/>
            <person name="Coghlan A."/>
            <person name="Coulson A."/>
            <person name="D'Eustachio P."/>
            <person name="Fitch D.H."/>
            <person name="Fulton L.A."/>
            <person name="Fulton R.E."/>
            <person name="Griffiths-Jones S."/>
            <person name="Harris T.W."/>
            <person name="Hillier L.W."/>
            <person name="Kamath R."/>
            <person name="Kuwabara P.E."/>
            <person name="Mardis E.R."/>
            <person name="Marra M.A."/>
            <person name="Miner T.L."/>
            <person name="Minx P."/>
            <person name="Mullikin J.C."/>
            <person name="Plumb R.W."/>
            <person name="Rogers J."/>
            <person name="Schein J.E."/>
            <person name="Sohrmann M."/>
            <person name="Spieth J."/>
            <person name="Stajich J.E."/>
            <person name="Wei C."/>
            <person name="Willey D."/>
            <person name="Wilson R.K."/>
            <person name="Durbin R."/>
            <person name="Waterston R.H."/>
        </authorList>
    </citation>
    <scope>NUCLEOTIDE SEQUENCE [LARGE SCALE GENOMIC DNA]</scope>
    <source>
        <strain evidence="1 2">AF16</strain>
    </source>
</reference>
<gene>
    <name evidence="1" type="ORF">CBG27030</name>
    <name evidence="1" type="ORF">CBG_27030</name>
</gene>